<dbReference type="OrthoDB" id="191601at2759"/>
<dbReference type="STRING" id="7375.A0A0L0C2N0"/>
<dbReference type="PANTHER" id="PTHR17985:SF8">
    <property type="entry name" value="TRANSPORT AND GOLGI ORGANIZATION PROTEIN 2 HOMOLOG"/>
    <property type="match status" value="1"/>
</dbReference>
<dbReference type="InterPro" id="IPR008551">
    <property type="entry name" value="TANGO2"/>
</dbReference>
<dbReference type="GO" id="GO:0009306">
    <property type="term" value="P:protein secretion"/>
    <property type="evidence" value="ECO:0007669"/>
    <property type="project" value="TreeGrafter"/>
</dbReference>
<dbReference type="Proteomes" id="UP000037069">
    <property type="component" value="Unassembled WGS sequence"/>
</dbReference>
<keyword evidence="2" id="KW-1185">Reference proteome</keyword>
<comment type="caution">
    <text evidence="1">The sequence shown here is derived from an EMBL/GenBank/DDBJ whole genome shotgun (WGS) entry which is preliminary data.</text>
</comment>
<name>A0A0L0C2N0_LUCCU</name>
<dbReference type="GO" id="GO:0007030">
    <property type="term" value="P:Golgi organization"/>
    <property type="evidence" value="ECO:0007669"/>
    <property type="project" value="TreeGrafter"/>
</dbReference>
<sequence>MCVIFFYVNSNPNKEGYKLILASNRDEFYARDTKQAGKWLDAEHVYGGIDLEPGREGGTWLAISGKDDIIKVGALLNLTGEPKPKNAEVMNPIEIYHQHHLHENHNCNNKTSLLTTTSNGYTPSKNTTAKISINTSIDLNNPTSIPIHNNNSLLGRGMIVSDYVRNYSKDFDNTNYNQKLVNDCSKYSAFNFVSIEIGQILLFYSSPSTPAAITLCSNVPAGLVHYKENTCYGFGNSLPSVPFEKVCYGRDTFQQILDDFQQQVNPQQDELVEKLMNLLKCKKKFWPDAELKRRAPIYGEHLSALNVLIPETGYGSRTHTVILVDNNNKMHFIEETMLSENPEGEWSRTHIEKQF</sequence>
<dbReference type="PANTHER" id="PTHR17985">
    <property type="entry name" value="SER/THR-RICH PROTEIN T10 IN DGCR REGION"/>
    <property type="match status" value="1"/>
</dbReference>
<dbReference type="GO" id="GO:0005794">
    <property type="term" value="C:Golgi apparatus"/>
    <property type="evidence" value="ECO:0007669"/>
    <property type="project" value="TreeGrafter"/>
</dbReference>
<evidence type="ECO:0000313" key="2">
    <source>
        <dbReference type="Proteomes" id="UP000037069"/>
    </source>
</evidence>
<reference evidence="1 2" key="1">
    <citation type="journal article" date="2015" name="Nat. Commun.">
        <title>Lucilia cuprina genome unlocks parasitic fly biology to underpin future interventions.</title>
        <authorList>
            <person name="Anstead C.A."/>
            <person name="Korhonen P.K."/>
            <person name="Young N.D."/>
            <person name="Hall R.S."/>
            <person name="Jex A.R."/>
            <person name="Murali S.C."/>
            <person name="Hughes D.S."/>
            <person name="Lee S.F."/>
            <person name="Perry T."/>
            <person name="Stroehlein A.J."/>
            <person name="Ansell B.R."/>
            <person name="Breugelmans B."/>
            <person name="Hofmann A."/>
            <person name="Qu J."/>
            <person name="Dugan S."/>
            <person name="Lee S.L."/>
            <person name="Chao H."/>
            <person name="Dinh H."/>
            <person name="Han Y."/>
            <person name="Doddapaneni H.V."/>
            <person name="Worley K.C."/>
            <person name="Muzny D.M."/>
            <person name="Ioannidis P."/>
            <person name="Waterhouse R.M."/>
            <person name="Zdobnov E.M."/>
            <person name="James P.J."/>
            <person name="Bagnall N.H."/>
            <person name="Kotze A.C."/>
            <person name="Gibbs R.A."/>
            <person name="Richards S."/>
            <person name="Batterham P."/>
            <person name="Gasser R.B."/>
        </authorList>
    </citation>
    <scope>NUCLEOTIDE SEQUENCE [LARGE SCALE GENOMIC DNA]</scope>
    <source>
        <strain evidence="1 2">LS</strain>
        <tissue evidence="1">Full body</tissue>
    </source>
</reference>
<dbReference type="EMBL" id="JRES01000984">
    <property type="protein sequence ID" value="KNC26492.1"/>
    <property type="molecule type" value="Genomic_DNA"/>
</dbReference>
<organism evidence="1 2">
    <name type="scientific">Lucilia cuprina</name>
    <name type="common">Green bottle fly</name>
    <name type="synonym">Australian sheep blowfly</name>
    <dbReference type="NCBI Taxonomy" id="7375"/>
    <lineage>
        <taxon>Eukaryota</taxon>
        <taxon>Metazoa</taxon>
        <taxon>Ecdysozoa</taxon>
        <taxon>Arthropoda</taxon>
        <taxon>Hexapoda</taxon>
        <taxon>Insecta</taxon>
        <taxon>Pterygota</taxon>
        <taxon>Neoptera</taxon>
        <taxon>Endopterygota</taxon>
        <taxon>Diptera</taxon>
        <taxon>Brachycera</taxon>
        <taxon>Muscomorpha</taxon>
        <taxon>Oestroidea</taxon>
        <taxon>Calliphoridae</taxon>
        <taxon>Luciliinae</taxon>
        <taxon>Lucilia</taxon>
    </lineage>
</organism>
<accession>A0A0L0C2N0</accession>
<gene>
    <name evidence="1" type="ORF">FF38_08635</name>
</gene>
<evidence type="ECO:0000313" key="1">
    <source>
        <dbReference type="EMBL" id="KNC26492.1"/>
    </source>
</evidence>
<proteinExistence type="predicted"/>
<dbReference type="AlphaFoldDB" id="A0A0L0C2N0"/>
<dbReference type="OMA" id="STMVYVF"/>
<dbReference type="Pfam" id="PF05742">
    <property type="entry name" value="TANGO2"/>
    <property type="match status" value="2"/>
</dbReference>
<protein>
    <submittedName>
        <fullName evidence="1">Transport and Golgi organization protein 2</fullName>
    </submittedName>
</protein>